<keyword evidence="3" id="KW-0804">Transcription</keyword>
<dbReference type="RefSeq" id="WP_171655511.1">
    <property type="nucleotide sequence ID" value="NZ_WHOD01000109.1"/>
</dbReference>
<proteinExistence type="predicted"/>
<dbReference type="Proteomes" id="UP000641588">
    <property type="component" value="Unassembled WGS sequence"/>
</dbReference>
<dbReference type="EMBL" id="WHOD01000109">
    <property type="protein sequence ID" value="NOU97270.1"/>
    <property type="molecule type" value="Genomic_DNA"/>
</dbReference>
<dbReference type="InterPro" id="IPR018060">
    <property type="entry name" value="HTH_AraC"/>
</dbReference>
<gene>
    <name evidence="5" type="ORF">GC093_29175</name>
</gene>
<protein>
    <submittedName>
        <fullName evidence="5">Helix-turn-helix domain-containing protein</fullName>
    </submittedName>
</protein>
<comment type="caution">
    <text evidence="5">The sequence shown here is derived from an EMBL/GenBank/DDBJ whole genome shotgun (WGS) entry which is preliminary data.</text>
</comment>
<organism evidence="5 6">
    <name type="scientific">Paenibacillus foliorum</name>
    <dbReference type="NCBI Taxonomy" id="2654974"/>
    <lineage>
        <taxon>Bacteria</taxon>
        <taxon>Bacillati</taxon>
        <taxon>Bacillota</taxon>
        <taxon>Bacilli</taxon>
        <taxon>Bacillales</taxon>
        <taxon>Paenibacillaceae</taxon>
        <taxon>Paenibacillus</taxon>
    </lineage>
</organism>
<dbReference type="GO" id="GO:0043565">
    <property type="term" value="F:sequence-specific DNA binding"/>
    <property type="evidence" value="ECO:0007669"/>
    <property type="project" value="InterPro"/>
</dbReference>
<evidence type="ECO:0000313" key="6">
    <source>
        <dbReference type="Proteomes" id="UP000641588"/>
    </source>
</evidence>
<dbReference type="InterPro" id="IPR018062">
    <property type="entry name" value="HTH_AraC-typ_CS"/>
</dbReference>
<dbReference type="Pfam" id="PF12833">
    <property type="entry name" value="HTH_18"/>
    <property type="match status" value="1"/>
</dbReference>
<dbReference type="InterPro" id="IPR009057">
    <property type="entry name" value="Homeodomain-like_sf"/>
</dbReference>
<dbReference type="PROSITE" id="PS01124">
    <property type="entry name" value="HTH_ARAC_FAMILY_2"/>
    <property type="match status" value="1"/>
</dbReference>
<accession>A0A972K3S1</accession>
<dbReference type="GO" id="GO:0003700">
    <property type="term" value="F:DNA-binding transcription factor activity"/>
    <property type="evidence" value="ECO:0007669"/>
    <property type="project" value="InterPro"/>
</dbReference>
<dbReference type="PANTHER" id="PTHR46796:SF13">
    <property type="entry name" value="HTH-TYPE TRANSCRIPTIONAL ACTIVATOR RHAS"/>
    <property type="match status" value="1"/>
</dbReference>
<dbReference type="Gene3D" id="1.10.10.60">
    <property type="entry name" value="Homeodomain-like"/>
    <property type="match status" value="1"/>
</dbReference>
<evidence type="ECO:0000259" key="4">
    <source>
        <dbReference type="PROSITE" id="PS01124"/>
    </source>
</evidence>
<dbReference type="SMART" id="SM00342">
    <property type="entry name" value="HTH_ARAC"/>
    <property type="match status" value="1"/>
</dbReference>
<evidence type="ECO:0000256" key="2">
    <source>
        <dbReference type="ARBA" id="ARBA00023125"/>
    </source>
</evidence>
<dbReference type="Pfam" id="PF20240">
    <property type="entry name" value="DUF6597"/>
    <property type="match status" value="1"/>
</dbReference>
<keyword evidence="2" id="KW-0238">DNA-binding</keyword>
<name>A0A972K3S1_9BACL</name>
<reference evidence="5" key="1">
    <citation type="submission" date="2019-10" db="EMBL/GenBank/DDBJ databases">
        <title>Description of Paenibacillus glebae sp. nov.</title>
        <authorList>
            <person name="Carlier A."/>
            <person name="Qi S."/>
        </authorList>
    </citation>
    <scope>NUCLEOTIDE SEQUENCE</scope>
    <source>
        <strain evidence="5">LMG 31456</strain>
    </source>
</reference>
<sequence>MNSNALKPSMGILNLVEGEKKFTLSRYAPSEDIGFFVKHFWVVSWDLTGHAPYNQELVPNPCVNLIIEPNKTAIYGIPKNKSSYLIREKGHVLGVKFKPGGFYPFIRQSVSVLNGNPMGVENVFDVDARAIEDTILNQQEDSKMVELAEHMIRQKLPARDENITLINRVIDQIIEDREITKVDHISQQLNINIRKLQRLFEQYVGVSPKWVIKLYRLQNAAESMDLNQNHNLLKLSMDLGYYDQSHFIKDFKSIIGITPDEYIRKFL</sequence>
<feature type="domain" description="HTH araC/xylS-type" evidence="4">
    <location>
        <begin position="164"/>
        <end position="265"/>
    </location>
</feature>
<evidence type="ECO:0000256" key="3">
    <source>
        <dbReference type="ARBA" id="ARBA00023163"/>
    </source>
</evidence>
<keyword evidence="6" id="KW-1185">Reference proteome</keyword>
<dbReference type="InterPro" id="IPR046532">
    <property type="entry name" value="DUF6597"/>
</dbReference>
<evidence type="ECO:0000256" key="1">
    <source>
        <dbReference type="ARBA" id="ARBA00023015"/>
    </source>
</evidence>
<evidence type="ECO:0000313" key="5">
    <source>
        <dbReference type="EMBL" id="NOU97270.1"/>
    </source>
</evidence>
<dbReference type="PANTHER" id="PTHR46796">
    <property type="entry name" value="HTH-TYPE TRANSCRIPTIONAL ACTIVATOR RHAS-RELATED"/>
    <property type="match status" value="1"/>
</dbReference>
<dbReference type="SUPFAM" id="SSF46689">
    <property type="entry name" value="Homeodomain-like"/>
    <property type="match status" value="1"/>
</dbReference>
<keyword evidence="1" id="KW-0805">Transcription regulation</keyword>
<dbReference type="InterPro" id="IPR050204">
    <property type="entry name" value="AraC_XylS_family_regulators"/>
</dbReference>
<dbReference type="AlphaFoldDB" id="A0A972K3S1"/>
<dbReference type="PROSITE" id="PS00041">
    <property type="entry name" value="HTH_ARAC_FAMILY_1"/>
    <property type="match status" value="1"/>
</dbReference>